<protein>
    <submittedName>
        <fullName evidence="1">HAD-IA family hydrolase</fullName>
    </submittedName>
</protein>
<organism evidence="1 2">
    <name type="scientific">Streptomyces lancefieldiae</name>
    <dbReference type="NCBI Taxonomy" id="3075520"/>
    <lineage>
        <taxon>Bacteria</taxon>
        <taxon>Bacillati</taxon>
        <taxon>Actinomycetota</taxon>
        <taxon>Actinomycetes</taxon>
        <taxon>Kitasatosporales</taxon>
        <taxon>Streptomycetaceae</taxon>
        <taxon>Streptomyces</taxon>
    </lineage>
</organism>
<dbReference type="RefSeq" id="WP_311570699.1">
    <property type="nucleotide sequence ID" value="NZ_JAVRFH010000002.1"/>
</dbReference>
<dbReference type="SFLD" id="SFLDG01129">
    <property type="entry name" value="C1.5:_HAD__Beta-PGM__Phosphata"/>
    <property type="match status" value="1"/>
</dbReference>
<dbReference type="GO" id="GO:0016787">
    <property type="term" value="F:hydrolase activity"/>
    <property type="evidence" value="ECO:0007669"/>
    <property type="project" value="UniProtKB-KW"/>
</dbReference>
<dbReference type="SUPFAM" id="SSF56784">
    <property type="entry name" value="HAD-like"/>
    <property type="match status" value="1"/>
</dbReference>
<dbReference type="InterPro" id="IPR050155">
    <property type="entry name" value="HAD-like_hydrolase_sf"/>
</dbReference>
<name>A0ABU3AGS9_9ACTN</name>
<dbReference type="SFLD" id="SFLDS00003">
    <property type="entry name" value="Haloacid_Dehalogenase"/>
    <property type="match status" value="1"/>
</dbReference>
<dbReference type="PANTHER" id="PTHR43434">
    <property type="entry name" value="PHOSPHOGLYCOLATE PHOSPHATASE"/>
    <property type="match status" value="1"/>
</dbReference>
<dbReference type="PANTHER" id="PTHR43434:SF1">
    <property type="entry name" value="PHOSPHOGLYCOLATE PHOSPHATASE"/>
    <property type="match status" value="1"/>
</dbReference>
<reference evidence="1" key="1">
    <citation type="submission" date="2024-05" db="EMBL/GenBank/DDBJ databases">
        <title>30 novel species of actinomycetes from the DSMZ collection.</title>
        <authorList>
            <person name="Nouioui I."/>
        </authorList>
    </citation>
    <scope>NUCLEOTIDE SEQUENCE</scope>
    <source>
        <strain evidence="1">DSM 40712</strain>
    </source>
</reference>
<dbReference type="Gene3D" id="3.40.50.1000">
    <property type="entry name" value="HAD superfamily/HAD-like"/>
    <property type="match status" value="1"/>
</dbReference>
<dbReference type="EMBL" id="JAVRFH010000002">
    <property type="protein sequence ID" value="MDT0609105.1"/>
    <property type="molecule type" value="Genomic_DNA"/>
</dbReference>
<proteinExistence type="predicted"/>
<dbReference type="InterPro" id="IPR023214">
    <property type="entry name" value="HAD_sf"/>
</dbReference>
<dbReference type="Proteomes" id="UP001180724">
    <property type="component" value="Unassembled WGS sequence"/>
</dbReference>
<dbReference type="NCBIfam" id="TIGR01549">
    <property type="entry name" value="HAD-SF-IA-v1"/>
    <property type="match status" value="1"/>
</dbReference>
<dbReference type="InterPro" id="IPR036412">
    <property type="entry name" value="HAD-like_sf"/>
</dbReference>
<sequence length="267" mass="28959">MNQLIRPAALLLDFGGVVVATTNRPSWPEELAAELHHDLMAAGCHELTPDDIVCDLEAAAAADSHWKNAMSRPAAPVEMTAHRYWTEFVAADWPPAARAFVTAHAQVLCHRQGQLRQDRETRPGIGELLDTARHHGLPVAVVSNALSGSVHRAYLRDAGLDKRLALQVYSDEVGVRKPNPEMIHLAARALDVPAGLTWYVGDNFDRDVLCGRRAGVGASVLMEARGTYRRPYVVRVRPDAVVADPYGLRDLLVAAFAQPGTGGDDAA</sequence>
<accession>A0ABU3AGS9</accession>
<gene>
    <name evidence="1" type="ORF">RM812_02495</name>
</gene>
<comment type="caution">
    <text evidence="1">The sequence shown here is derived from an EMBL/GenBank/DDBJ whole genome shotgun (WGS) entry which is preliminary data.</text>
</comment>
<keyword evidence="1" id="KW-0378">Hydrolase</keyword>
<evidence type="ECO:0000313" key="1">
    <source>
        <dbReference type="EMBL" id="MDT0609105.1"/>
    </source>
</evidence>
<keyword evidence="2" id="KW-1185">Reference proteome</keyword>
<dbReference type="InterPro" id="IPR006439">
    <property type="entry name" value="HAD-SF_hydro_IA"/>
</dbReference>
<dbReference type="Pfam" id="PF00702">
    <property type="entry name" value="Hydrolase"/>
    <property type="match status" value="1"/>
</dbReference>
<evidence type="ECO:0000313" key="2">
    <source>
        <dbReference type="Proteomes" id="UP001180724"/>
    </source>
</evidence>